<organism evidence="3">
    <name type="scientific">Haemonchus placei</name>
    <name type="common">Barber's pole worm</name>
    <dbReference type="NCBI Taxonomy" id="6290"/>
    <lineage>
        <taxon>Eukaryota</taxon>
        <taxon>Metazoa</taxon>
        <taxon>Ecdysozoa</taxon>
        <taxon>Nematoda</taxon>
        <taxon>Chromadorea</taxon>
        <taxon>Rhabditida</taxon>
        <taxon>Rhabditina</taxon>
        <taxon>Rhabditomorpha</taxon>
        <taxon>Strongyloidea</taxon>
        <taxon>Trichostrongylidae</taxon>
        <taxon>Haemonchus</taxon>
    </lineage>
</organism>
<dbReference type="Proteomes" id="UP000268014">
    <property type="component" value="Unassembled WGS sequence"/>
</dbReference>
<accession>A0A0N4WJY2</accession>
<dbReference type="WBParaSite" id="HPLM_0001135201-mRNA-1">
    <property type="protein sequence ID" value="HPLM_0001135201-mRNA-1"/>
    <property type="gene ID" value="HPLM_0001135201"/>
</dbReference>
<reference evidence="3" key="1">
    <citation type="submission" date="2017-02" db="UniProtKB">
        <authorList>
            <consortium name="WormBaseParasite"/>
        </authorList>
    </citation>
    <scope>IDENTIFICATION</scope>
</reference>
<sequence length="104" mass="12335">MFAISLPEHIQEKTSIKRSYQAEIACRAVQPWNANEQMPGQYEMRCRKTKRTGMVWRRRIFSRPSTPTQSRLTMRANRTVQSTPFHPSSLTQRFLDMNYEKKVV</sequence>
<protein>
    <submittedName>
        <fullName evidence="1 3">Uncharacterized protein</fullName>
    </submittedName>
</protein>
<reference evidence="1 2" key="2">
    <citation type="submission" date="2018-11" db="EMBL/GenBank/DDBJ databases">
        <authorList>
            <consortium name="Pathogen Informatics"/>
        </authorList>
    </citation>
    <scope>NUCLEOTIDE SEQUENCE [LARGE SCALE GENOMIC DNA]</scope>
    <source>
        <strain evidence="1 2">MHpl1</strain>
    </source>
</reference>
<dbReference type="EMBL" id="UZAF01017540">
    <property type="protein sequence ID" value="VDO42638.1"/>
    <property type="molecule type" value="Genomic_DNA"/>
</dbReference>
<name>A0A0N4WJY2_HAEPC</name>
<dbReference type="AlphaFoldDB" id="A0A0N4WJY2"/>
<evidence type="ECO:0000313" key="3">
    <source>
        <dbReference type="WBParaSite" id="HPLM_0001135201-mRNA-1"/>
    </source>
</evidence>
<proteinExistence type="predicted"/>
<evidence type="ECO:0000313" key="1">
    <source>
        <dbReference type="EMBL" id="VDO42638.1"/>
    </source>
</evidence>
<keyword evidence="2" id="KW-1185">Reference proteome</keyword>
<evidence type="ECO:0000313" key="2">
    <source>
        <dbReference type="Proteomes" id="UP000268014"/>
    </source>
</evidence>
<gene>
    <name evidence="1" type="ORF">HPLM_LOCUS11344</name>
</gene>